<feature type="region of interest" description="Disordered" evidence="11">
    <location>
        <begin position="267"/>
        <end position="288"/>
    </location>
</feature>
<comment type="similarity">
    <text evidence="9">Belongs to the class I-like SAM-binding methyltransferase superfamily. RNA M5U methyltransferase family.</text>
</comment>
<dbReference type="InterPro" id="IPR029063">
    <property type="entry name" value="SAM-dependent_MTases_sf"/>
</dbReference>
<evidence type="ECO:0000256" key="3">
    <source>
        <dbReference type="ARBA" id="ARBA00022691"/>
    </source>
</evidence>
<keyword evidence="12" id="KW-0732">Signal</keyword>
<dbReference type="EMBL" id="CAOQHR010000001">
    <property type="protein sequence ID" value="CAI6249461.1"/>
    <property type="molecule type" value="Genomic_DNA"/>
</dbReference>
<dbReference type="GO" id="GO:0032259">
    <property type="term" value="P:methylation"/>
    <property type="evidence" value="ECO:0007669"/>
    <property type="project" value="UniProtKB-KW"/>
</dbReference>
<evidence type="ECO:0000256" key="7">
    <source>
        <dbReference type="ARBA" id="ARBA00054700"/>
    </source>
</evidence>
<evidence type="ECO:0000256" key="4">
    <source>
        <dbReference type="ARBA" id="ARBA00022694"/>
    </source>
</evidence>
<dbReference type="InterPro" id="IPR002792">
    <property type="entry name" value="TRAM_dom"/>
</dbReference>
<sequence length="608" mass="67311">MTHSLFLRFFVSMIFLRSARPAFRTLLHGGHRYSNLFSARYSIASTMADAAPGHSLGEKRQASETPLRSEEKSRGSFRFKNNKRMKNGHAEKSQILKTNGSNEEVLLEDVKDLLKRLSLETKENSNLPELRSEIKVDIKEISSTGDGLGVQQDSDSDQVYVIPFTAPGDTVTAKIFKHFTKEKYSMADLVAVQTPSQHRDDSLVNCPYFSTCSGCQFQMLPYEYQLQHKKSIVAKAYKNFSNLPPELIPTIGDTIGSPLQYGYRTKLTPHFDGPPDARRSDGRNGIRRKFNEVPPIGFMKKGTRITIDIEDCPIGTDAVRKGNKRERKRVVDNLSNYHKGATLLLRESTQRIPKSDFDVSKEDDDDAVIEDRGDFIHKKTCVTDPNAKTTEYIDDFQFVNPAGSFFQNNNSILPVFTQYIRENILPPQSSGHQITHLIDAYSGSGLFTITLSALFQSSLGIDISSSSITSATTNATLNNLPPSSARFIAADAAALFASIETPASETVVMIDPPRKGCDESFLRQLVEYGPARVVYVSCNVHSQARDIGVLVGGMMGVDGGLGKGEGCYEIESIRGFDFFPQTGHVEGVAVLRRKAGEEKVGGDVEKTE</sequence>
<feature type="active site" description="Nucleophile" evidence="9">
    <location>
        <position position="538"/>
    </location>
</feature>
<dbReference type="GO" id="GO:0009451">
    <property type="term" value="P:RNA modification"/>
    <property type="evidence" value="ECO:0007669"/>
    <property type="project" value="UniProtKB-ARBA"/>
</dbReference>
<dbReference type="GO" id="GO:0030697">
    <property type="term" value="F:tRNA (uracil(54)-C5)-methyltransferase activity, S-adenosyl methionine-dependent"/>
    <property type="evidence" value="ECO:0007669"/>
    <property type="project" value="UniProtKB-EC"/>
</dbReference>
<protein>
    <recommendedName>
        <fullName evidence="8">tRNA (uracil(54)-C(5))-methyltransferase</fullName>
        <ecNumber evidence="5">2.1.1.35</ecNumber>
    </recommendedName>
</protein>
<dbReference type="PROSITE" id="PS01231">
    <property type="entry name" value="TRMA_2"/>
    <property type="match status" value="1"/>
</dbReference>
<evidence type="ECO:0000313" key="15">
    <source>
        <dbReference type="Proteomes" id="UP001152607"/>
    </source>
</evidence>
<dbReference type="PANTHER" id="PTHR11061:SF30">
    <property type="entry name" value="TRNA (URACIL(54)-C(5))-METHYLTRANSFERASE"/>
    <property type="match status" value="1"/>
</dbReference>
<reference evidence="14" key="1">
    <citation type="submission" date="2023-01" db="EMBL/GenBank/DDBJ databases">
        <authorList>
            <person name="Van Ghelder C."/>
            <person name="Rancurel C."/>
        </authorList>
    </citation>
    <scope>NUCLEOTIDE SEQUENCE</scope>
    <source>
        <strain evidence="14">CNCM I-4278</strain>
    </source>
</reference>
<dbReference type="FunFam" id="3.40.50.150:FF:000104">
    <property type="entry name" value="S-adenosyl-L-methionine-dependent methyltransferase"/>
    <property type="match status" value="1"/>
</dbReference>
<dbReference type="EC" id="2.1.1.35" evidence="5"/>
<evidence type="ECO:0000256" key="8">
    <source>
        <dbReference type="ARBA" id="ARBA00070108"/>
    </source>
</evidence>
<evidence type="ECO:0000256" key="2">
    <source>
        <dbReference type="ARBA" id="ARBA00022679"/>
    </source>
</evidence>
<dbReference type="SUPFAM" id="SSF53335">
    <property type="entry name" value="S-adenosyl-L-methionine-dependent methyltransferases"/>
    <property type="match status" value="1"/>
</dbReference>
<dbReference type="InterPro" id="IPR012340">
    <property type="entry name" value="NA-bd_OB-fold"/>
</dbReference>
<dbReference type="Gene3D" id="2.40.50.140">
    <property type="entry name" value="Nucleic acid-binding proteins"/>
    <property type="match status" value="1"/>
</dbReference>
<evidence type="ECO:0000256" key="5">
    <source>
        <dbReference type="ARBA" id="ARBA00033763"/>
    </source>
</evidence>
<dbReference type="Pfam" id="PF01938">
    <property type="entry name" value="TRAM"/>
    <property type="match status" value="1"/>
</dbReference>
<feature type="region of interest" description="Disordered" evidence="11">
    <location>
        <begin position="52"/>
        <end position="76"/>
    </location>
</feature>
<dbReference type="Proteomes" id="UP001152607">
    <property type="component" value="Unassembled WGS sequence"/>
</dbReference>
<keyword evidence="2 9" id="KW-0808">Transferase</keyword>
<dbReference type="PROSITE" id="PS51687">
    <property type="entry name" value="SAM_MT_RNA_M5U"/>
    <property type="match status" value="1"/>
</dbReference>
<dbReference type="InterPro" id="IPR025795">
    <property type="entry name" value="tRNA_(uracil-5-)_MeTrfase"/>
</dbReference>
<name>A0A9W4U3X2_9PLEO</name>
<keyword evidence="4" id="KW-0819">tRNA processing</keyword>
<evidence type="ECO:0000259" key="13">
    <source>
        <dbReference type="Pfam" id="PF01938"/>
    </source>
</evidence>
<dbReference type="SUPFAM" id="SSF50249">
    <property type="entry name" value="Nucleic acid-binding proteins"/>
    <property type="match status" value="1"/>
</dbReference>
<feature type="binding site" evidence="9">
    <location>
        <position position="441"/>
    </location>
    <ligand>
        <name>S-adenosyl-L-methionine</name>
        <dbReference type="ChEBI" id="CHEBI:59789"/>
    </ligand>
</feature>
<feature type="signal peptide" evidence="12">
    <location>
        <begin position="1"/>
        <end position="21"/>
    </location>
</feature>
<dbReference type="Pfam" id="PF05958">
    <property type="entry name" value="tRNA_U5-meth_tr"/>
    <property type="match status" value="1"/>
</dbReference>
<feature type="active site" evidence="10">
    <location>
        <position position="538"/>
    </location>
</feature>
<feature type="chain" id="PRO_5040733888" description="tRNA (uracil(54)-C(5))-methyltransferase" evidence="12">
    <location>
        <begin position="22"/>
        <end position="608"/>
    </location>
</feature>
<dbReference type="PROSITE" id="PS51622">
    <property type="entry name" value="SAM_MT_RNA_M5U_2"/>
    <property type="match status" value="1"/>
</dbReference>
<organism evidence="14 15">
    <name type="scientific">Periconia digitata</name>
    <dbReference type="NCBI Taxonomy" id="1303443"/>
    <lineage>
        <taxon>Eukaryota</taxon>
        <taxon>Fungi</taxon>
        <taxon>Dikarya</taxon>
        <taxon>Ascomycota</taxon>
        <taxon>Pezizomycotina</taxon>
        <taxon>Dothideomycetes</taxon>
        <taxon>Pleosporomycetidae</taxon>
        <taxon>Pleosporales</taxon>
        <taxon>Massarineae</taxon>
        <taxon>Periconiaceae</taxon>
        <taxon>Periconia</taxon>
    </lineage>
</organism>
<dbReference type="InterPro" id="IPR030390">
    <property type="entry name" value="MeTrfase_TrmA_AS"/>
</dbReference>
<evidence type="ECO:0000256" key="1">
    <source>
        <dbReference type="ARBA" id="ARBA00022603"/>
    </source>
</evidence>
<gene>
    <name evidence="14" type="ORF">PDIGIT_LOCUS911</name>
</gene>
<evidence type="ECO:0000256" key="9">
    <source>
        <dbReference type="PROSITE-ProRule" id="PRU01024"/>
    </source>
</evidence>
<dbReference type="InterPro" id="IPR030391">
    <property type="entry name" value="MeTrfase_TrmA_CS"/>
</dbReference>
<dbReference type="Gene3D" id="3.40.50.150">
    <property type="entry name" value="Vaccinia Virus protein VP39"/>
    <property type="match status" value="2"/>
</dbReference>
<feature type="domain" description="TRAM" evidence="13">
    <location>
        <begin position="131"/>
        <end position="189"/>
    </location>
</feature>
<feature type="compositionally biased region" description="Basic and acidic residues" evidence="11">
    <location>
        <begin position="273"/>
        <end position="284"/>
    </location>
</feature>
<keyword evidence="3 9" id="KW-0949">S-adenosyl-L-methionine</keyword>
<dbReference type="PROSITE" id="PS01230">
    <property type="entry name" value="TRMA_1"/>
    <property type="match status" value="1"/>
</dbReference>
<evidence type="ECO:0000313" key="14">
    <source>
        <dbReference type="EMBL" id="CAI6249461.1"/>
    </source>
</evidence>
<keyword evidence="15" id="KW-1185">Reference proteome</keyword>
<dbReference type="OrthoDB" id="10250660at2759"/>
<feature type="binding site" evidence="9">
    <location>
        <position position="407"/>
    </location>
    <ligand>
        <name>S-adenosyl-L-methionine</name>
        <dbReference type="ChEBI" id="CHEBI:59789"/>
    </ligand>
</feature>
<evidence type="ECO:0000256" key="6">
    <source>
        <dbReference type="ARBA" id="ARBA00052788"/>
    </source>
</evidence>
<feature type="compositionally biased region" description="Basic and acidic residues" evidence="11">
    <location>
        <begin position="56"/>
        <end position="74"/>
    </location>
</feature>
<accession>A0A9W4U3X2</accession>
<dbReference type="FunFam" id="2.40.50.140:FF:000201">
    <property type="entry name" value="TRM2p tRNA methyltransferase"/>
    <property type="match status" value="1"/>
</dbReference>
<dbReference type="FunFam" id="3.40.50.150:FF:000174">
    <property type="entry name" value="TRM2p tRNA methyltransferase"/>
    <property type="match status" value="1"/>
</dbReference>
<comment type="catalytic activity">
    <reaction evidence="6">
        <text>uridine(54) in tRNA + S-adenosyl-L-methionine = 5-methyluridine(54) in tRNA + S-adenosyl-L-homocysteine + H(+)</text>
        <dbReference type="Rhea" id="RHEA:42712"/>
        <dbReference type="Rhea" id="RHEA-COMP:10167"/>
        <dbReference type="Rhea" id="RHEA-COMP:10193"/>
        <dbReference type="ChEBI" id="CHEBI:15378"/>
        <dbReference type="ChEBI" id="CHEBI:57856"/>
        <dbReference type="ChEBI" id="CHEBI:59789"/>
        <dbReference type="ChEBI" id="CHEBI:65315"/>
        <dbReference type="ChEBI" id="CHEBI:74447"/>
        <dbReference type="EC" id="2.1.1.35"/>
    </reaction>
</comment>
<evidence type="ECO:0000256" key="10">
    <source>
        <dbReference type="PROSITE-ProRule" id="PRU10015"/>
    </source>
</evidence>
<keyword evidence="1 9" id="KW-0489">Methyltransferase</keyword>
<evidence type="ECO:0000256" key="11">
    <source>
        <dbReference type="SAM" id="MobiDB-lite"/>
    </source>
</evidence>
<dbReference type="GO" id="GO:0008033">
    <property type="term" value="P:tRNA processing"/>
    <property type="evidence" value="ECO:0007669"/>
    <property type="project" value="UniProtKB-KW"/>
</dbReference>
<dbReference type="PANTHER" id="PTHR11061">
    <property type="entry name" value="RNA M5U METHYLTRANSFERASE"/>
    <property type="match status" value="1"/>
</dbReference>
<feature type="binding site" evidence="9">
    <location>
        <position position="462"/>
    </location>
    <ligand>
        <name>S-adenosyl-L-methionine</name>
        <dbReference type="ChEBI" id="CHEBI:59789"/>
    </ligand>
</feature>
<comment type="caution">
    <text evidence="14">The sequence shown here is derived from an EMBL/GenBank/DDBJ whole genome shotgun (WGS) entry which is preliminary data.</text>
</comment>
<dbReference type="InterPro" id="IPR010280">
    <property type="entry name" value="U5_MeTrfase_fam"/>
</dbReference>
<proteinExistence type="inferred from homology"/>
<feature type="binding site" evidence="9">
    <location>
        <position position="511"/>
    </location>
    <ligand>
        <name>S-adenosyl-L-methionine</name>
        <dbReference type="ChEBI" id="CHEBI:59789"/>
    </ligand>
</feature>
<dbReference type="AlphaFoldDB" id="A0A9W4U3X2"/>
<comment type="function">
    <text evidence="7">Catalyzes the formation of 5-methyl-uridine at position 54 (m5U54) in all tRNA. May also have a role in tRNA stabilization or maturation.</text>
</comment>
<evidence type="ECO:0000256" key="12">
    <source>
        <dbReference type="SAM" id="SignalP"/>
    </source>
</evidence>